<proteinExistence type="predicted"/>
<dbReference type="InterPro" id="IPR036388">
    <property type="entry name" value="WH-like_DNA-bd_sf"/>
</dbReference>
<dbReference type="InterPro" id="IPR050313">
    <property type="entry name" value="Carb_Metab_HTH_regulators"/>
</dbReference>
<evidence type="ECO:0000313" key="6">
    <source>
        <dbReference type="Proteomes" id="UP000194360"/>
    </source>
</evidence>
<dbReference type="Gene3D" id="1.10.10.10">
    <property type="entry name" value="Winged helix-like DNA-binding domain superfamily/Winged helix DNA-binding domain"/>
    <property type="match status" value="1"/>
</dbReference>
<keyword evidence="6" id="KW-1185">Reference proteome</keyword>
<dbReference type="InterPro" id="IPR018356">
    <property type="entry name" value="Tscrpt_reg_HTH_DeoR_CS"/>
</dbReference>
<dbReference type="InterPro" id="IPR036390">
    <property type="entry name" value="WH_DNA-bd_sf"/>
</dbReference>
<dbReference type="SUPFAM" id="SSF100950">
    <property type="entry name" value="NagB/RpiA/CoA transferase-like"/>
    <property type="match status" value="1"/>
</dbReference>
<gene>
    <name evidence="5" type="primary">glpR</name>
    <name evidence="5" type="ORF">BG845_06508</name>
</gene>
<keyword evidence="2" id="KW-0238">DNA-binding</keyword>
<evidence type="ECO:0000256" key="3">
    <source>
        <dbReference type="ARBA" id="ARBA00023163"/>
    </source>
</evidence>
<dbReference type="RefSeq" id="WP_085916552.1">
    <property type="nucleotide sequence ID" value="NZ_AP018920.1"/>
</dbReference>
<accession>A0A1Y2MI41</accession>
<dbReference type="OrthoDB" id="7688673at2"/>
<dbReference type="AlphaFoldDB" id="A0A1Y2MI41"/>
<dbReference type="STRING" id="2074.BG845_06508"/>
<name>A0A1Y2MI41_PSEAH</name>
<dbReference type="PANTHER" id="PTHR30363">
    <property type="entry name" value="HTH-TYPE TRANSCRIPTIONAL REGULATOR SRLR-RELATED"/>
    <property type="match status" value="1"/>
</dbReference>
<dbReference type="InterPro" id="IPR037171">
    <property type="entry name" value="NagB/RpiA_transferase-like"/>
</dbReference>
<reference evidence="5 6" key="1">
    <citation type="submission" date="2016-09" db="EMBL/GenBank/DDBJ databases">
        <title>Pseudonocardia autotrophica DSM535, a candidate organism with high potential of specific P450 cytochromes.</title>
        <authorList>
            <person name="Grumaz C."/>
            <person name="Vainshtein Y."/>
            <person name="Kirstahler P."/>
            <person name="Sohn K."/>
        </authorList>
    </citation>
    <scope>NUCLEOTIDE SEQUENCE [LARGE SCALE GENOMIC DNA]</scope>
    <source>
        <strain evidence="5 6">DSM 535</strain>
    </source>
</reference>
<dbReference type="SMART" id="SM01134">
    <property type="entry name" value="DeoRC"/>
    <property type="match status" value="1"/>
</dbReference>
<dbReference type="PANTHER" id="PTHR30363:SF44">
    <property type="entry name" value="AGA OPERON TRANSCRIPTIONAL REPRESSOR-RELATED"/>
    <property type="match status" value="1"/>
</dbReference>
<dbReference type="PRINTS" id="PR00037">
    <property type="entry name" value="HTHLACR"/>
</dbReference>
<sequence>MSGMRYGSAPSRRARLLELVRSQGFCATSELVQTLGVSDMTVRRDVQRLSEEGKVRIVHGGVSVLPPEALSGSGGYLEREGREFLAKQRAGQAAAELVAPDDHIALDAGTTVLEVARALPAGQPNTVVSHSATVLGELMHREEITLVGSGGVLHHETMSFAGATTLTTLAELRVGRLFLAASGVNEAGVFCANDFDAVTKRALIDIADEVVLVIDSSKFHTRALVRICPLDVVDTVVVDDAITAPDLAMLERHGVRPHRVPVGEQAR</sequence>
<dbReference type="PROSITE" id="PS00894">
    <property type="entry name" value="HTH_DEOR_1"/>
    <property type="match status" value="1"/>
</dbReference>
<dbReference type="Gene3D" id="3.40.50.1360">
    <property type="match status" value="1"/>
</dbReference>
<dbReference type="InterPro" id="IPR014036">
    <property type="entry name" value="DeoR-like_C"/>
</dbReference>
<keyword evidence="1" id="KW-0805">Transcription regulation</keyword>
<dbReference type="InterPro" id="IPR001034">
    <property type="entry name" value="DeoR_HTH"/>
</dbReference>
<comment type="caution">
    <text evidence="5">The sequence shown here is derived from an EMBL/GenBank/DDBJ whole genome shotgun (WGS) entry which is preliminary data.</text>
</comment>
<dbReference type="Pfam" id="PF08220">
    <property type="entry name" value="HTH_DeoR"/>
    <property type="match status" value="1"/>
</dbReference>
<evidence type="ECO:0000256" key="2">
    <source>
        <dbReference type="ARBA" id="ARBA00023125"/>
    </source>
</evidence>
<evidence type="ECO:0000256" key="1">
    <source>
        <dbReference type="ARBA" id="ARBA00023015"/>
    </source>
</evidence>
<dbReference type="GO" id="GO:0003700">
    <property type="term" value="F:DNA-binding transcription factor activity"/>
    <property type="evidence" value="ECO:0007669"/>
    <property type="project" value="InterPro"/>
</dbReference>
<dbReference type="PROSITE" id="PS51000">
    <property type="entry name" value="HTH_DEOR_2"/>
    <property type="match status" value="1"/>
</dbReference>
<dbReference type="GO" id="GO:0003677">
    <property type="term" value="F:DNA binding"/>
    <property type="evidence" value="ECO:0007669"/>
    <property type="project" value="UniProtKB-KW"/>
</dbReference>
<dbReference type="Pfam" id="PF00455">
    <property type="entry name" value="DeoRC"/>
    <property type="match status" value="1"/>
</dbReference>
<feature type="domain" description="HTH deoR-type" evidence="4">
    <location>
        <begin position="9"/>
        <end position="64"/>
    </location>
</feature>
<dbReference type="Proteomes" id="UP000194360">
    <property type="component" value="Unassembled WGS sequence"/>
</dbReference>
<dbReference type="SUPFAM" id="SSF46785">
    <property type="entry name" value="Winged helix' DNA-binding domain"/>
    <property type="match status" value="1"/>
</dbReference>
<keyword evidence="3" id="KW-0804">Transcription</keyword>
<dbReference type="SMART" id="SM00420">
    <property type="entry name" value="HTH_DEOR"/>
    <property type="match status" value="1"/>
</dbReference>
<evidence type="ECO:0000259" key="4">
    <source>
        <dbReference type="PROSITE" id="PS51000"/>
    </source>
</evidence>
<organism evidence="5 6">
    <name type="scientific">Pseudonocardia autotrophica</name>
    <name type="common">Amycolata autotrophica</name>
    <name type="synonym">Nocardia autotrophica</name>
    <dbReference type="NCBI Taxonomy" id="2074"/>
    <lineage>
        <taxon>Bacteria</taxon>
        <taxon>Bacillati</taxon>
        <taxon>Actinomycetota</taxon>
        <taxon>Actinomycetes</taxon>
        <taxon>Pseudonocardiales</taxon>
        <taxon>Pseudonocardiaceae</taxon>
        <taxon>Pseudonocardia</taxon>
    </lineage>
</organism>
<protein>
    <submittedName>
        <fullName evidence="5">Glycerol-3-phosphate regulon repressor</fullName>
    </submittedName>
</protein>
<dbReference type="EMBL" id="MIGB01000065">
    <property type="protein sequence ID" value="OSY34822.1"/>
    <property type="molecule type" value="Genomic_DNA"/>
</dbReference>
<evidence type="ECO:0000313" key="5">
    <source>
        <dbReference type="EMBL" id="OSY34822.1"/>
    </source>
</evidence>